<sequence>MLRSTFSAEVISIVVAVDPASLISQPTR</sequence>
<accession>A0A392T5H0</accession>
<protein>
    <submittedName>
        <fullName evidence="1">Uncharacterized protein</fullName>
    </submittedName>
</protein>
<reference evidence="1 2" key="1">
    <citation type="journal article" date="2018" name="Front. Plant Sci.">
        <title>Red Clover (Trifolium pratense) and Zigzag Clover (T. medium) - A Picture of Genomic Similarities and Differences.</title>
        <authorList>
            <person name="Dluhosova J."/>
            <person name="Istvanek J."/>
            <person name="Nedelnik J."/>
            <person name="Repkova J."/>
        </authorList>
    </citation>
    <scope>NUCLEOTIDE SEQUENCE [LARGE SCALE GENOMIC DNA]</scope>
    <source>
        <strain evidence="2">cv. 10/8</strain>
        <tissue evidence="1">Leaf</tissue>
    </source>
</reference>
<proteinExistence type="predicted"/>
<keyword evidence="2" id="KW-1185">Reference proteome</keyword>
<evidence type="ECO:0000313" key="1">
    <source>
        <dbReference type="EMBL" id="MCI56328.1"/>
    </source>
</evidence>
<organism evidence="1 2">
    <name type="scientific">Trifolium medium</name>
    <dbReference type="NCBI Taxonomy" id="97028"/>
    <lineage>
        <taxon>Eukaryota</taxon>
        <taxon>Viridiplantae</taxon>
        <taxon>Streptophyta</taxon>
        <taxon>Embryophyta</taxon>
        <taxon>Tracheophyta</taxon>
        <taxon>Spermatophyta</taxon>
        <taxon>Magnoliopsida</taxon>
        <taxon>eudicotyledons</taxon>
        <taxon>Gunneridae</taxon>
        <taxon>Pentapetalae</taxon>
        <taxon>rosids</taxon>
        <taxon>fabids</taxon>
        <taxon>Fabales</taxon>
        <taxon>Fabaceae</taxon>
        <taxon>Papilionoideae</taxon>
        <taxon>50 kb inversion clade</taxon>
        <taxon>NPAAA clade</taxon>
        <taxon>Hologalegina</taxon>
        <taxon>IRL clade</taxon>
        <taxon>Trifolieae</taxon>
        <taxon>Trifolium</taxon>
    </lineage>
</organism>
<dbReference type="Proteomes" id="UP000265520">
    <property type="component" value="Unassembled WGS sequence"/>
</dbReference>
<dbReference type="AlphaFoldDB" id="A0A392T5H0"/>
<evidence type="ECO:0000313" key="2">
    <source>
        <dbReference type="Proteomes" id="UP000265520"/>
    </source>
</evidence>
<feature type="non-terminal residue" evidence="1">
    <location>
        <position position="28"/>
    </location>
</feature>
<comment type="caution">
    <text evidence="1">The sequence shown here is derived from an EMBL/GenBank/DDBJ whole genome shotgun (WGS) entry which is preliminary data.</text>
</comment>
<dbReference type="EMBL" id="LXQA010510639">
    <property type="protein sequence ID" value="MCI56328.1"/>
    <property type="molecule type" value="Genomic_DNA"/>
</dbReference>
<name>A0A392T5H0_9FABA</name>